<accession>A0A1F7GTH1</accession>
<reference evidence="2 3" key="1">
    <citation type="journal article" date="2016" name="Nat. Commun.">
        <title>Thousands of microbial genomes shed light on interconnected biogeochemical processes in an aquifer system.</title>
        <authorList>
            <person name="Anantharaman K."/>
            <person name="Brown C.T."/>
            <person name="Hug L.A."/>
            <person name="Sharon I."/>
            <person name="Castelle C.J."/>
            <person name="Probst A.J."/>
            <person name="Thomas B.C."/>
            <person name="Singh A."/>
            <person name="Wilkins M.J."/>
            <person name="Karaoz U."/>
            <person name="Brodie E.L."/>
            <person name="Williams K.H."/>
            <person name="Hubbard S.S."/>
            <person name="Banfield J.F."/>
        </authorList>
    </citation>
    <scope>NUCLEOTIDE SEQUENCE [LARGE SCALE GENOMIC DNA]</scope>
</reference>
<dbReference type="Proteomes" id="UP000177026">
    <property type="component" value="Unassembled WGS sequence"/>
</dbReference>
<evidence type="ECO:0000313" key="3">
    <source>
        <dbReference type="Proteomes" id="UP000177026"/>
    </source>
</evidence>
<name>A0A1F7GTH1_9BACT</name>
<comment type="caution">
    <text evidence="2">The sequence shown here is derived from an EMBL/GenBank/DDBJ whole genome shotgun (WGS) entry which is preliminary data.</text>
</comment>
<keyword evidence="1" id="KW-0812">Transmembrane</keyword>
<organism evidence="2 3">
    <name type="scientific">Candidatus Roizmanbacteria bacterium RIFCSPHIGHO2_01_FULL_39_8</name>
    <dbReference type="NCBI Taxonomy" id="1802033"/>
    <lineage>
        <taxon>Bacteria</taxon>
        <taxon>Candidatus Roizmaniibacteriota</taxon>
    </lineage>
</organism>
<dbReference type="AlphaFoldDB" id="A0A1F7GTH1"/>
<keyword evidence="1" id="KW-0472">Membrane</keyword>
<dbReference type="EMBL" id="MFZI01000004">
    <property type="protein sequence ID" value="OGK22183.1"/>
    <property type="molecule type" value="Genomic_DNA"/>
</dbReference>
<protein>
    <submittedName>
        <fullName evidence="2">Uncharacterized protein</fullName>
    </submittedName>
</protein>
<evidence type="ECO:0000313" key="2">
    <source>
        <dbReference type="EMBL" id="OGK22183.1"/>
    </source>
</evidence>
<feature type="transmembrane region" description="Helical" evidence="1">
    <location>
        <begin position="107"/>
        <end position="129"/>
    </location>
</feature>
<proteinExistence type="predicted"/>
<gene>
    <name evidence="2" type="ORF">A2866_03430</name>
</gene>
<evidence type="ECO:0000256" key="1">
    <source>
        <dbReference type="SAM" id="Phobius"/>
    </source>
</evidence>
<feature type="transmembrane region" description="Helical" evidence="1">
    <location>
        <begin position="7"/>
        <end position="27"/>
    </location>
</feature>
<sequence>MDKILFTLYVLLYGLVFSFTVSAFMLFRPFTYVENDHTYILCHTNQVRYETSPNLIYAIETKLDSFNDAKARKLCTYHIISDYINMYKVPKEVNYTFLPDKRTESGWLNALFGGFLVFLFGSAAIEAFYSQARLKIPYRFGKPFWNYLFSMINT</sequence>
<keyword evidence="1" id="KW-1133">Transmembrane helix</keyword>